<dbReference type="EMBL" id="FODF01000008">
    <property type="protein sequence ID" value="SEN68679.1"/>
    <property type="molecule type" value="Genomic_DNA"/>
</dbReference>
<name>A0A1H8IK71_9FIRM</name>
<protein>
    <recommendedName>
        <fullName evidence="3">HicB-like antitoxin of toxin-antitoxin system domain-containing protein</fullName>
    </recommendedName>
</protein>
<organism evidence="1 2">
    <name type="scientific">Peptostreptococcus russellii</name>
    <dbReference type="NCBI Taxonomy" id="215200"/>
    <lineage>
        <taxon>Bacteria</taxon>
        <taxon>Bacillati</taxon>
        <taxon>Bacillota</taxon>
        <taxon>Clostridia</taxon>
        <taxon>Peptostreptococcales</taxon>
        <taxon>Peptostreptococcaceae</taxon>
        <taxon>Peptostreptococcus</taxon>
    </lineage>
</organism>
<dbReference type="RefSeq" id="WP_091975656.1">
    <property type="nucleotide sequence ID" value="NZ_FODF01000008.1"/>
</dbReference>
<dbReference type="SUPFAM" id="SSF143100">
    <property type="entry name" value="TTHA1013/TTHA0281-like"/>
    <property type="match status" value="1"/>
</dbReference>
<evidence type="ECO:0000313" key="1">
    <source>
        <dbReference type="EMBL" id="SEN68679.1"/>
    </source>
</evidence>
<reference evidence="1 2" key="1">
    <citation type="submission" date="2016-10" db="EMBL/GenBank/DDBJ databases">
        <authorList>
            <person name="de Groot N.N."/>
        </authorList>
    </citation>
    <scope>NUCLEOTIDE SEQUENCE [LARGE SCALE GENOMIC DNA]</scope>
    <source>
        <strain evidence="1 2">Calf135</strain>
    </source>
</reference>
<sequence>MNGASRAYPTILKKTESGYSVFVPDLNIEKEGRDIASALSIVKESIKKMVLKCNKEGIKIPYPHSKKFEHNKDDILTLVEINFKDLMS</sequence>
<dbReference type="InterPro" id="IPR035069">
    <property type="entry name" value="TTHA1013/TTHA0281-like"/>
</dbReference>
<evidence type="ECO:0000313" key="2">
    <source>
        <dbReference type="Proteomes" id="UP000199512"/>
    </source>
</evidence>
<dbReference type="AlphaFoldDB" id="A0A1H8IK71"/>
<dbReference type="Proteomes" id="UP000199512">
    <property type="component" value="Unassembled WGS sequence"/>
</dbReference>
<dbReference type="Gene3D" id="3.30.160.250">
    <property type="match status" value="1"/>
</dbReference>
<evidence type="ECO:0008006" key="3">
    <source>
        <dbReference type="Google" id="ProtNLM"/>
    </source>
</evidence>
<dbReference type="OrthoDB" id="5419659at2"/>
<keyword evidence="2" id="KW-1185">Reference proteome</keyword>
<accession>A0A1H8IK71</accession>
<gene>
    <name evidence="1" type="ORF">SAMN05216454_10845</name>
</gene>
<proteinExistence type="predicted"/>